<dbReference type="Proteomes" id="UP001152622">
    <property type="component" value="Chromosome 19"/>
</dbReference>
<gene>
    <name evidence="2" type="ORF">SKAU_G00382660</name>
</gene>
<evidence type="ECO:0000313" key="3">
    <source>
        <dbReference type="Proteomes" id="UP001152622"/>
    </source>
</evidence>
<dbReference type="EMBL" id="JAINUF010000019">
    <property type="protein sequence ID" value="KAJ8337046.1"/>
    <property type="molecule type" value="Genomic_DNA"/>
</dbReference>
<feature type="region of interest" description="Disordered" evidence="1">
    <location>
        <begin position="1"/>
        <end position="143"/>
    </location>
</feature>
<proteinExistence type="predicted"/>
<accession>A0A9Q1EE70</accession>
<evidence type="ECO:0000256" key="1">
    <source>
        <dbReference type="SAM" id="MobiDB-lite"/>
    </source>
</evidence>
<dbReference type="OrthoDB" id="308383at2759"/>
<organism evidence="2 3">
    <name type="scientific">Synaphobranchus kaupii</name>
    <name type="common">Kaup's arrowtooth eel</name>
    <dbReference type="NCBI Taxonomy" id="118154"/>
    <lineage>
        <taxon>Eukaryota</taxon>
        <taxon>Metazoa</taxon>
        <taxon>Chordata</taxon>
        <taxon>Craniata</taxon>
        <taxon>Vertebrata</taxon>
        <taxon>Euteleostomi</taxon>
        <taxon>Actinopterygii</taxon>
        <taxon>Neopterygii</taxon>
        <taxon>Teleostei</taxon>
        <taxon>Anguilliformes</taxon>
        <taxon>Synaphobranchidae</taxon>
        <taxon>Synaphobranchus</taxon>
    </lineage>
</organism>
<keyword evidence="3" id="KW-1185">Reference proteome</keyword>
<reference evidence="2" key="1">
    <citation type="journal article" date="2023" name="Science">
        <title>Genome structures resolve the early diversification of teleost fishes.</title>
        <authorList>
            <person name="Parey E."/>
            <person name="Louis A."/>
            <person name="Montfort J."/>
            <person name="Bouchez O."/>
            <person name="Roques C."/>
            <person name="Iampietro C."/>
            <person name="Lluch J."/>
            <person name="Castinel A."/>
            <person name="Donnadieu C."/>
            <person name="Desvignes T."/>
            <person name="Floi Bucao C."/>
            <person name="Jouanno E."/>
            <person name="Wen M."/>
            <person name="Mejri S."/>
            <person name="Dirks R."/>
            <person name="Jansen H."/>
            <person name="Henkel C."/>
            <person name="Chen W.J."/>
            <person name="Zahm M."/>
            <person name="Cabau C."/>
            <person name="Klopp C."/>
            <person name="Thompson A.W."/>
            <person name="Robinson-Rechavi M."/>
            <person name="Braasch I."/>
            <person name="Lecointre G."/>
            <person name="Bobe J."/>
            <person name="Postlethwait J.H."/>
            <person name="Berthelot C."/>
            <person name="Roest Crollius H."/>
            <person name="Guiguen Y."/>
        </authorList>
    </citation>
    <scope>NUCLEOTIDE SEQUENCE</scope>
    <source>
        <strain evidence="2">WJC10195</strain>
    </source>
</reference>
<protein>
    <submittedName>
        <fullName evidence="2">Uncharacterized protein</fullName>
    </submittedName>
</protein>
<comment type="caution">
    <text evidence="2">The sequence shown here is derived from an EMBL/GenBank/DDBJ whole genome shotgun (WGS) entry which is preliminary data.</text>
</comment>
<dbReference type="AlphaFoldDB" id="A0A9Q1EE70"/>
<name>A0A9Q1EE70_SYNKA</name>
<sequence length="143" mass="15630">MSDPPAQLRHGGSPSLPLSPLCAPTHTPLSRERWPPVMDSKRGPANESPRDRVGGGGGLRSATGTGQEPRSAPRAARSDLRRSTAAGDHLCTKLAKRNPSRQLRGEEKAAWRGRATAPAGHNYSRRWREFRSGTRRDTSPHNR</sequence>
<evidence type="ECO:0000313" key="2">
    <source>
        <dbReference type="EMBL" id="KAJ8337046.1"/>
    </source>
</evidence>
<feature type="compositionally biased region" description="Basic and acidic residues" evidence="1">
    <location>
        <begin position="29"/>
        <end position="53"/>
    </location>
</feature>
<feature type="compositionally biased region" description="Basic and acidic residues" evidence="1">
    <location>
        <begin position="126"/>
        <end position="143"/>
    </location>
</feature>